<name>A0A814NKA5_9BILA</name>
<organism evidence="3 4">
    <name type="scientific">Brachionus calyciflorus</name>
    <dbReference type="NCBI Taxonomy" id="104777"/>
    <lineage>
        <taxon>Eukaryota</taxon>
        <taxon>Metazoa</taxon>
        <taxon>Spiralia</taxon>
        <taxon>Gnathifera</taxon>
        <taxon>Rotifera</taxon>
        <taxon>Eurotatoria</taxon>
        <taxon>Monogononta</taxon>
        <taxon>Pseudotrocha</taxon>
        <taxon>Ploima</taxon>
        <taxon>Brachionidae</taxon>
        <taxon>Brachionus</taxon>
    </lineage>
</organism>
<evidence type="ECO:0000259" key="2">
    <source>
        <dbReference type="PROSITE" id="PS51253"/>
    </source>
</evidence>
<evidence type="ECO:0000313" key="3">
    <source>
        <dbReference type="EMBL" id="CAF1092535.1"/>
    </source>
</evidence>
<protein>
    <recommendedName>
        <fullName evidence="2">HTH CENPB-type domain-containing protein</fullName>
    </recommendedName>
</protein>
<dbReference type="Proteomes" id="UP000663879">
    <property type="component" value="Unassembled WGS sequence"/>
</dbReference>
<feature type="domain" description="HTH CENPB-type" evidence="2">
    <location>
        <begin position="47"/>
        <end position="118"/>
    </location>
</feature>
<dbReference type="EMBL" id="CAJNOC010007126">
    <property type="protein sequence ID" value="CAF1092535.1"/>
    <property type="molecule type" value="Genomic_DNA"/>
</dbReference>
<sequence length="118" mass="14203">MEKEKAHKKRQKITIDTKIMIIEEKESTNKSDYELAAKYKVDRSSKKRCRLQKGFYHLVEEAFYKWVLLAKSASIILPYYVLKEKAMDFYSKLKTENIEMREGFEASDGWIKKFMKRF</sequence>
<evidence type="ECO:0000313" key="4">
    <source>
        <dbReference type="Proteomes" id="UP000663879"/>
    </source>
</evidence>
<keyword evidence="1" id="KW-0238">DNA-binding</keyword>
<reference evidence="3" key="1">
    <citation type="submission" date="2021-02" db="EMBL/GenBank/DDBJ databases">
        <authorList>
            <person name="Nowell W R."/>
        </authorList>
    </citation>
    <scope>NUCLEOTIDE SEQUENCE</scope>
    <source>
        <strain evidence="3">Ploen Becks lab</strain>
    </source>
</reference>
<dbReference type="InterPro" id="IPR006600">
    <property type="entry name" value="HTH_CenpB_DNA-bd_dom"/>
</dbReference>
<keyword evidence="4" id="KW-1185">Reference proteome</keyword>
<dbReference type="AlphaFoldDB" id="A0A814NKA5"/>
<accession>A0A814NKA5</accession>
<dbReference type="PROSITE" id="PS51253">
    <property type="entry name" value="HTH_CENPB"/>
    <property type="match status" value="1"/>
</dbReference>
<evidence type="ECO:0000256" key="1">
    <source>
        <dbReference type="ARBA" id="ARBA00023125"/>
    </source>
</evidence>
<gene>
    <name evidence="3" type="ORF">OXX778_LOCUS20743</name>
</gene>
<dbReference type="InterPro" id="IPR009057">
    <property type="entry name" value="Homeodomain-like_sf"/>
</dbReference>
<dbReference type="Gene3D" id="1.10.10.60">
    <property type="entry name" value="Homeodomain-like"/>
    <property type="match status" value="2"/>
</dbReference>
<dbReference type="Pfam" id="PF03221">
    <property type="entry name" value="HTH_Tnp_Tc5"/>
    <property type="match status" value="1"/>
</dbReference>
<dbReference type="GO" id="GO:0003677">
    <property type="term" value="F:DNA binding"/>
    <property type="evidence" value="ECO:0007669"/>
    <property type="project" value="UniProtKB-KW"/>
</dbReference>
<proteinExistence type="predicted"/>
<comment type="caution">
    <text evidence="3">The sequence shown here is derived from an EMBL/GenBank/DDBJ whole genome shotgun (WGS) entry which is preliminary data.</text>
</comment>
<dbReference type="SUPFAM" id="SSF46689">
    <property type="entry name" value="Homeodomain-like"/>
    <property type="match status" value="1"/>
</dbReference>
<dbReference type="OrthoDB" id="5919228at2759"/>